<comment type="caution">
    <text evidence="2">The sequence shown here is derived from an EMBL/GenBank/DDBJ whole genome shotgun (WGS) entry which is preliminary data.</text>
</comment>
<accession>A0A5J4YT97</accession>
<gene>
    <name evidence="2" type="ORF">FVE85_4115</name>
</gene>
<keyword evidence="1" id="KW-0812">Transmembrane</keyword>
<evidence type="ECO:0000313" key="3">
    <source>
        <dbReference type="Proteomes" id="UP000324585"/>
    </source>
</evidence>
<organism evidence="2 3">
    <name type="scientific">Porphyridium purpureum</name>
    <name type="common">Red alga</name>
    <name type="synonym">Porphyridium cruentum</name>
    <dbReference type="NCBI Taxonomy" id="35688"/>
    <lineage>
        <taxon>Eukaryota</taxon>
        <taxon>Rhodophyta</taxon>
        <taxon>Bangiophyceae</taxon>
        <taxon>Porphyridiales</taxon>
        <taxon>Porphyridiaceae</taxon>
        <taxon>Porphyridium</taxon>
    </lineage>
</organism>
<feature type="transmembrane region" description="Helical" evidence="1">
    <location>
        <begin position="150"/>
        <end position="175"/>
    </location>
</feature>
<protein>
    <submittedName>
        <fullName evidence="2">Uncharacterized protein</fullName>
    </submittedName>
</protein>
<keyword evidence="3" id="KW-1185">Reference proteome</keyword>
<proteinExistence type="predicted"/>
<name>A0A5J4YT97_PORPP</name>
<evidence type="ECO:0000256" key="1">
    <source>
        <dbReference type="SAM" id="Phobius"/>
    </source>
</evidence>
<dbReference type="Proteomes" id="UP000324585">
    <property type="component" value="Unassembled WGS sequence"/>
</dbReference>
<dbReference type="AlphaFoldDB" id="A0A5J4YT97"/>
<keyword evidence="1" id="KW-1133">Transmembrane helix</keyword>
<keyword evidence="1" id="KW-0472">Membrane</keyword>
<sequence>MEPSNIQKLAIAINLHSSDPGARGEFANTFMEMTVHTAPAIIKGLLRPRRPPQHEAESLQSPTTGWTQMPINGAASHIRGMSASRIPTERSSGVACPICVAQTSCTAAYASIGSTLRTGIIPFYAPRSCARRVAPSNLASWRLRFVDNGFVLTACGFWMTVYGLWLTAHGLWLMVLDE</sequence>
<dbReference type="EMBL" id="VRMN01000005">
    <property type="protein sequence ID" value="KAA8494140.1"/>
    <property type="molecule type" value="Genomic_DNA"/>
</dbReference>
<evidence type="ECO:0000313" key="2">
    <source>
        <dbReference type="EMBL" id="KAA8494140.1"/>
    </source>
</evidence>
<reference evidence="3" key="1">
    <citation type="journal article" date="2019" name="Nat. Commun.">
        <title>Expansion of phycobilisome linker gene families in mesophilic red algae.</title>
        <authorList>
            <person name="Lee J."/>
            <person name="Kim D."/>
            <person name="Bhattacharya D."/>
            <person name="Yoon H.S."/>
        </authorList>
    </citation>
    <scope>NUCLEOTIDE SEQUENCE [LARGE SCALE GENOMIC DNA]</scope>
    <source>
        <strain evidence="3">CCMP 1328</strain>
    </source>
</reference>